<evidence type="ECO:0000313" key="1">
    <source>
        <dbReference type="EMBL" id="MDH0141137.1"/>
    </source>
</evidence>
<sequence>MMLAAIEAAGSLDEVKTKHLSKILSVISGKSAGGFFGDEWGMNAGDIFLDECKRLSKYYPHLSEAHDKWLSVHTVLIESGIYDATHYEDLASPEDLAKMAQISKLMFDLFHGSISMKAFYHALDMEVSHSFKEENTPSEGNHSPCLDNHQRSWKLQGSHPECPAFNEKPHVFSEDDIAFLEELERQQDAKAIPEENIFGVIRQQGTHTARTALQRFIGV</sequence>
<gene>
    <name evidence="1" type="ORF">N7380_02305</name>
</gene>
<organism evidence="1 2">
    <name type="scientific">Aquipseudomonas alcaligenes</name>
    <name type="common">Pseudomonas alcaligenes</name>
    <dbReference type="NCBI Taxonomy" id="43263"/>
    <lineage>
        <taxon>Bacteria</taxon>
        <taxon>Pseudomonadati</taxon>
        <taxon>Pseudomonadota</taxon>
        <taxon>Gammaproteobacteria</taxon>
        <taxon>Pseudomonadales</taxon>
        <taxon>Pseudomonadaceae</taxon>
        <taxon>Aquipseudomonas</taxon>
    </lineage>
</organism>
<dbReference type="EMBL" id="JAODZF010000001">
    <property type="protein sequence ID" value="MDH0141137.1"/>
    <property type="molecule type" value="Genomic_DNA"/>
</dbReference>
<reference evidence="1" key="1">
    <citation type="submission" date="2022-09" db="EMBL/GenBank/DDBJ databases">
        <title>Intensive care unit water sources are persistently colonized with multi-drug resistant bacteria and are the site of extensive horizontal gene transfer of antibiotic resistance genes.</title>
        <authorList>
            <person name="Diorio-Toth L."/>
        </authorList>
    </citation>
    <scope>NUCLEOTIDE SEQUENCE</scope>
    <source>
        <strain evidence="1">GD04146</strain>
    </source>
</reference>
<dbReference type="RefSeq" id="WP_279999541.1">
    <property type="nucleotide sequence ID" value="NZ_JAODZF010000001.1"/>
</dbReference>
<protein>
    <submittedName>
        <fullName evidence="1">Uncharacterized protein</fullName>
    </submittedName>
</protein>
<evidence type="ECO:0000313" key="2">
    <source>
        <dbReference type="Proteomes" id="UP001158058"/>
    </source>
</evidence>
<dbReference type="AlphaFoldDB" id="A0AB73HTS9"/>
<proteinExistence type="predicted"/>
<name>A0AB73HTS9_AQUAC</name>
<comment type="caution">
    <text evidence="1">The sequence shown here is derived from an EMBL/GenBank/DDBJ whole genome shotgun (WGS) entry which is preliminary data.</text>
</comment>
<accession>A0AB73HTS9</accession>
<dbReference type="Proteomes" id="UP001158058">
    <property type="component" value="Unassembled WGS sequence"/>
</dbReference>